<protein>
    <submittedName>
        <fullName evidence="2">Uncharacterized protein</fullName>
    </submittedName>
</protein>
<evidence type="ECO:0000256" key="1">
    <source>
        <dbReference type="SAM" id="Phobius"/>
    </source>
</evidence>
<reference evidence="2 3" key="1">
    <citation type="submission" date="2018-10" db="EMBL/GenBank/DDBJ databases">
        <title>Genome sequencing of Mucilaginibacter sp. HYN0043.</title>
        <authorList>
            <person name="Kim M."/>
            <person name="Yi H."/>
        </authorList>
    </citation>
    <scope>NUCLEOTIDE SEQUENCE [LARGE SCALE GENOMIC DNA]</scope>
    <source>
        <strain evidence="2 3">HYN0043</strain>
    </source>
</reference>
<keyword evidence="1" id="KW-0472">Membrane</keyword>
<keyword evidence="3" id="KW-1185">Reference proteome</keyword>
<evidence type="ECO:0000313" key="3">
    <source>
        <dbReference type="Proteomes" id="UP000270046"/>
    </source>
</evidence>
<gene>
    <name evidence="2" type="ORF">HYN43_015940</name>
</gene>
<proteinExistence type="predicted"/>
<keyword evidence="1" id="KW-1133">Transmembrane helix</keyword>
<dbReference type="KEGG" id="muh:HYN43_015940"/>
<organism evidence="2 3">
    <name type="scientific">Mucilaginibacter celer</name>
    <dbReference type="NCBI Taxonomy" id="2305508"/>
    <lineage>
        <taxon>Bacteria</taxon>
        <taxon>Pseudomonadati</taxon>
        <taxon>Bacteroidota</taxon>
        <taxon>Sphingobacteriia</taxon>
        <taxon>Sphingobacteriales</taxon>
        <taxon>Sphingobacteriaceae</taxon>
        <taxon>Mucilaginibacter</taxon>
    </lineage>
</organism>
<accession>A0A494VZF9</accession>
<dbReference type="Proteomes" id="UP000270046">
    <property type="component" value="Chromosome"/>
</dbReference>
<evidence type="ECO:0000313" key="2">
    <source>
        <dbReference type="EMBL" id="AYL96698.1"/>
    </source>
</evidence>
<name>A0A494VZF9_9SPHI</name>
<dbReference type="EMBL" id="CP032869">
    <property type="protein sequence ID" value="AYL96698.1"/>
    <property type="molecule type" value="Genomic_DNA"/>
</dbReference>
<sequence>MSQIFFGIKVIKYATINLSIRKWFRRFNTNIGINIKFKSFTTIVLIIYWWSINLLGAYDLYQENEMPHQLLEISLQFDIT</sequence>
<keyword evidence="1" id="KW-0812">Transmembrane</keyword>
<dbReference type="AlphaFoldDB" id="A0A494VZF9"/>
<feature type="transmembrane region" description="Helical" evidence="1">
    <location>
        <begin position="31"/>
        <end position="51"/>
    </location>
</feature>